<dbReference type="RefSeq" id="WP_100424511.1">
    <property type="nucleotide sequence ID" value="NZ_JAQXKX010000018.1"/>
</dbReference>
<evidence type="ECO:0000256" key="8">
    <source>
        <dbReference type="HAMAP-Rule" id="MF_00158"/>
    </source>
</evidence>
<dbReference type="PANTHER" id="PTHR21299:SF1">
    <property type="entry name" value="PANTOATE--BETA-ALANINE LIGASE"/>
    <property type="match status" value="1"/>
</dbReference>
<comment type="function">
    <text evidence="8">Catalyzes the condensation of pantoate with beta-alanine in an ATP-dependent reaction via a pantoyl-adenylate intermediate.</text>
</comment>
<dbReference type="OrthoDB" id="9773087at2"/>
<organism evidence="9 10">
    <name type="scientific">Hallerella succinigenes</name>
    <dbReference type="NCBI Taxonomy" id="1896222"/>
    <lineage>
        <taxon>Bacteria</taxon>
        <taxon>Pseudomonadati</taxon>
        <taxon>Fibrobacterota</taxon>
        <taxon>Fibrobacteria</taxon>
        <taxon>Fibrobacterales</taxon>
        <taxon>Fibrobacteraceae</taxon>
        <taxon>Hallerella</taxon>
    </lineage>
</organism>
<comment type="pathway">
    <text evidence="1 8">Cofactor biosynthesis; (R)-pantothenate biosynthesis; (R)-pantothenate from (R)-pantoate and beta-alanine: step 1/1.</text>
</comment>
<sequence length="282" mass="30989">MKIVKTIAELRAELLPLKKAGKSIGLVPTMGALHEGHMSLVDASAKENDVTVVSVFLNPIQFGKNEDLDKYPRRLEKDAELVDAHGGNFVFAPTPAEMYPDGDPLTLVRDETMECLYCGATRPGHFRGVLTVVTKLFNISGADRAYFGKKDYQQAFLIKRMVKDLNMPIEIHTLPIVREASGLARSSRNEYMNDVERGAAVAISKALLDAKASYEAGEKDVNRLRSKIQENVAKAGGVVQYIEIASQKTLFANTSGTVDEPSVILIAAFFGKTRLIDNMELN</sequence>
<evidence type="ECO:0000256" key="5">
    <source>
        <dbReference type="ARBA" id="ARBA00022741"/>
    </source>
</evidence>
<evidence type="ECO:0000256" key="6">
    <source>
        <dbReference type="ARBA" id="ARBA00022840"/>
    </source>
</evidence>
<evidence type="ECO:0000256" key="3">
    <source>
        <dbReference type="ARBA" id="ARBA00022598"/>
    </source>
</evidence>
<dbReference type="AlphaFoldDB" id="A0A2M9A454"/>
<feature type="binding site" evidence="8">
    <location>
        <begin position="30"/>
        <end position="37"/>
    </location>
    <ligand>
        <name>ATP</name>
        <dbReference type="ChEBI" id="CHEBI:30616"/>
    </ligand>
</feature>
<dbReference type="GO" id="GO:0005524">
    <property type="term" value="F:ATP binding"/>
    <property type="evidence" value="ECO:0007669"/>
    <property type="project" value="UniProtKB-KW"/>
</dbReference>
<dbReference type="PANTHER" id="PTHR21299">
    <property type="entry name" value="CYTIDYLATE KINASE/PANTOATE-BETA-ALANINE LIGASE"/>
    <property type="match status" value="1"/>
</dbReference>
<keyword evidence="4 8" id="KW-0566">Pantothenate biosynthesis</keyword>
<dbReference type="EMBL" id="PGEX01000001">
    <property type="protein sequence ID" value="PJJ40423.1"/>
    <property type="molecule type" value="Genomic_DNA"/>
</dbReference>
<dbReference type="UniPathway" id="UPA00028">
    <property type="reaction ID" value="UER00005"/>
</dbReference>
<keyword evidence="3 8" id="KW-0436">Ligase</keyword>
<dbReference type="InterPro" id="IPR003721">
    <property type="entry name" value="Pantoate_ligase"/>
</dbReference>
<dbReference type="GO" id="GO:0015940">
    <property type="term" value="P:pantothenate biosynthetic process"/>
    <property type="evidence" value="ECO:0007669"/>
    <property type="project" value="UniProtKB-UniRule"/>
</dbReference>
<dbReference type="NCBIfam" id="TIGR00018">
    <property type="entry name" value="panC"/>
    <property type="match status" value="1"/>
</dbReference>
<feature type="binding site" evidence="8">
    <location>
        <position position="61"/>
    </location>
    <ligand>
        <name>beta-alanine</name>
        <dbReference type="ChEBI" id="CHEBI:57966"/>
    </ligand>
</feature>
<evidence type="ECO:0000256" key="2">
    <source>
        <dbReference type="ARBA" id="ARBA00009256"/>
    </source>
</evidence>
<dbReference type="CDD" id="cd00560">
    <property type="entry name" value="PanC"/>
    <property type="match status" value="1"/>
</dbReference>
<keyword evidence="8" id="KW-0963">Cytoplasm</keyword>
<reference evidence="9 10" key="1">
    <citation type="submission" date="2017-11" db="EMBL/GenBank/DDBJ databases">
        <title>Animal gut microbial communities from fecal samples from Wisconsin, USA.</title>
        <authorList>
            <person name="Neumann A."/>
        </authorList>
    </citation>
    <scope>NUCLEOTIDE SEQUENCE [LARGE SCALE GENOMIC DNA]</scope>
    <source>
        <strain evidence="9 10">UWS3</strain>
    </source>
</reference>
<dbReference type="Pfam" id="PF02569">
    <property type="entry name" value="Pantoate_ligase"/>
    <property type="match status" value="1"/>
</dbReference>
<feature type="binding site" evidence="8">
    <location>
        <position position="177"/>
    </location>
    <ligand>
        <name>ATP</name>
        <dbReference type="ChEBI" id="CHEBI:30616"/>
    </ligand>
</feature>
<feature type="binding site" evidence="8">
    <location>
        <position position="154"/>
    </location>
    <ligand>
        <name>(R)-pantoate</name>
        <dbReference type="ChEBI" id="CHEBI:15980"/>
    </ligand>
</feature>
<dbReference type="Gene3D" id="3.30.1300.10">
    <property type="entry name" value="Pantoate-beta-alanine ligase, C-terminal domain"/>
    <property type="match status" value="1"/>
</dbReference>
<comment type="subunit">
    <text evidence="8">Homodimer.</text>
</comment>
<feature type="active site" description="Proton donor" evidence="8">
    <location>
        <position position="37"/>
    </location>
</feature>
<comment type="caution">
    <text evidence="9">The sequence shown here is derived from an EMBL/GenBank/DDBJ whole genome shotgun (WGS) entry which is preliminary data.</text>
</comment>
<dbReference type="FunFam" id="3.40.50.620:FF:000013">
    <property type="entry name" value="Pantothenate synthetase"/>
    <property type="match status" value="1"/>
</dbReference>
<comment type="subcellular location">
    <subcellularLocation>
        <location evidence="8">Cytoplasm</location>
    </subcellularLocation>
</comment>
<keyword evidence="5 8" id="KW-0547">Nucleotide-binding</keyword>
<evidence type="ECO:0000256" key="1">
    <source>
        <dbReference type="ARBA" id="ARBA00004990"/>
    </source>
</evidence>
<comment type="miscellaneous">
    <text evidence="8">The reaction proceeds by a bi uni uni bi ping pong mechanism.</text>
</comment>
<protein>
    <recommendedName>
        <fullName evidence="8">Pantothenate synthetase</fullName>
        <shortName evidence="8">PS</shortName>
        <ecNumber evidence="8">6.3.2.1</ecNumber>
    </recommendedName>
    <alternativeName>
        <fullName evidence="8">Pantoate--beta-alanine ligase</fullName>
    </alternativeName>
    <alternativeName>
        <fullName evidence="8">Pantoate-activating enzyme</fullName>
    </alternativeName>
</protein>
<evidence type="ECO:0000313" key="9">
    <source>
        <dbReference type="EMBL" id="PJJ40423.1"/>
    </source>
</evidence>
<feature type="binding site" evidence="8">
    <location>
        <position position="61"/>
    </location>
    <ligand>
        <name>(R)-pantoate</name>
        <dbReference type="ChEBI" id="CHEBI:15980"/>
    </ligand>
</feature>
<dbReference type="Gene3D" id="3.40.50.620">
    <property type="entry name" value="HUPs"/>
    <property type="match status" value="1"/>
</dbReference>
<keyword evidence="6 8" id="KW-0067">ATP-binding</keyword>
<evidence type="ECO:0000256" key="4">
    <source>
        <dbReference type="ARBA" id="ARBA00022655"/>
    </source>
</evidence>
<feature type="binding site" evidence="8">
    <location>
        <begin position="148"/>
        <end position="151"/>
    </location>
    <ligand>
        <name>ATP</name>
        <dbReference type="ChEBI" id="CHEBI:30616"/>
    </ligand>
</feature>
<evidence type="ECO:0000256" key="7">
    <source>
        <dbReference type="ARBA" id="ARBA00048258"/>
    </source>
</evidence>
<feature type="binding site" evidence="8">
    <location>
        <begin position="185"/>
        <end position="188"/>
    </location>
    <ligand>
        <name>ATP</name>
        <dbReference type="ChEBI" id="CHEBI:30616"/>
    </ligand>
</feature>
<dbReference type="GO" id="GO:0004592">
    <property type="term" value="F:pantoate-beta-alanine ligase activity"/>
    <property type="evidence" value="ECO:0007669"/>
    <property type="project" value="UniProtKB-UniRule"/>
</dbReference>
<proteinExistence type="inferred from homology"/>
<keyword evidence="10" id="KW-1185">Reference proteome</keyword>
<comment type="catalytic activity">
    <reaction evidence="7 8">
        <text>(R)-pantoate + beta-alanine + ATP = (R)-pantothenate + AMP + diphosphate + H(+)</text>
        <dbReference type="Rhea" id="RHEA:10912"/>
        <dbReference type="ChEBI" id="CHEBI:15378"/>
        <dbReference type="ChEBI" id="CHEBI:15980"/>
        <dbReference type="ChEBI" id="CHEBI:29032"/>
        <dbReference type="ChEBI" id="CHEBI:30616"/>
        <dbReference type="ChEBI" id="CHEBI:33019"/>
        <dbReference type="ChEBI" id="CHEBI:57966"/>
        <dbReference type="ChEBI" id="CHEBI:456215"/>
        <dbReference type="EC" id="6.3.2.1"/>
    </reaction>
</comment>
<dbReference type="GO" id="GO:0005829">
    <property type="term" value="C:cytosol"/>
    <property type="evidence" value="ECO:0007669"/>
    <property type="project" value="TreeGrafter"/>
</dbReference>
<dbReference type="EC" id="6.3.2.1" evidence="8"/>
<dbReference type="Proteomes" id="UP000231134">
    <property type="component" value="Unassembled WGS sequence"/>
</dbReference>
<comment type="similarity">
    <text evidence="2 8">Belongs to the pantothenate synthetase family.</text>
</comment>
<gene>
    <name evidence="8" type="primary">panC</name>
    <name evidence="9" type="ORF">BGX16_0344</name>
</gene>
<evidence type="ECO:0000313" key="10">
    <source>
        <dbReference type="Proteomes" id="UP000231134"/>
    </source>
</evidence>
<dbReference type="SUPFAM" id="SSF52374">
    <property type="entry name" value="Nucleotidylyl transferase"/>
    <property type="match status" value="1"/>
</dbReference>
<dbReference type="InterPro" id="IPR014729">
    <property type="entry name" value="Rossmann-like_a/b/a_fold"/>
</dbReference>
<accession>A0A2M9A454</accession>
<dbReference type="HAMAP" id="MF_00158">
    <property type="entry name" value="PanC"/>
    <property type="match status" value="1"/>
</dbReference>
<dbReference type="InterPro" id="IPR042176">
    <property type="entry name" value="Pantoate_ligase_C"/>
</dbReference>
<name>A0A2M9A454_9BACT</name>